<dbReference type="EMBL" id="SJDL01000039">
    <property type="protein sequence ID" value="TBW49658.1"/>
    <property type="molecule type" value="Genomic_DNA"/>
</dbReference>
<dbReference type="RefSeq" id="WP_131483511.1">
    <property type="nucleotide sequence ID" value="NZ_SJDL01000039.1"/>
</dbReference>
<dbReference type="CDD" id="cd24050">
    <property type="entry name" value="ASKHA_NBD_ANMK"/>
    <property type="match status" value="1"/>
</dbReference>
<comment type="similarity">
    <text evidence="1">Belongs to the anhydro-N-acetylmuramic acid kinase family.</text>
</comment>
<dbReference type="GO" id="GO:0016301">
    <property type="term" value="F:kinase activity"/>
    <property type="evidence" value="ECO:0007669"/>
    <property type="project" value="UniProtKB-KW"/>
</dbReference>
<evidence type="ECO:0000313" key="2">
    <source>
        <dbReference type="EMBL" id="TBW49658.1"/>
    </source>
</evidence>
<feature type="binding site" evidence="1">
    <location>
        <begin position="12"/>
        <end position="19"/>
    </location>
    <ligand>
        <name>ATP</name>
        <dbReference type="ChEBI" id="CHEBI:30616"/>
    </ligand>
</feature>
<dbReference type="PANTHER" id="PTHR30605">
    <property type="entry name" value="ANHYDRO-N-ACETYLMURAMIC ACID KINASE"/>
    <property type="match status" value="1"/>
</dbReference>
<reference evidence="2 3" key="1">
    <citation type="submission" date="2019-02" db="EMBL/GenBank/DDBJ databases">
        <title>Marinobacter halodurans sp. nov., a marine bacterium isolated from sea tidal flat.</title>
        <authorList>
            <person name="Yoo Y."/>
            <person name="Lee D.W."/>
            <person name="Kim B.S."/>
            <person name="Kim J.-J."/>
        </authorList>
    </citation>
    <scope>NUCLEOTIDE SEQUENCE [LARGE SCALE GENOMIC DNA]</scope>
    <source>
        <strain evidence="2 3">YJ-S3-2</strain>
    </source>
</reference>
<dbReference type="InterPro" id="IPR043129">
    <property type="entry name" value="ATPase_NBD"/>
</dbReference>
<comment type="function">
    <text evidence="1">Catalyzes the specific phosphorylation of 1,6-anhydro-N-acetylmuramic acid (anhMurNAc) with the simultaneous cleavage of the 1,6-anhydro ring, generating MurNAc-6-P. Is required for the utilization of anhMurNAc either imported from the medium or derived from its own cell wall murein, and thus plays a role in cell wall recycling.</text>
</comment>
<gene>
    <name evidence="1" type="primary">anmK</name>
    <name evidence="2" type="ORF">EZI54_19240</name>
</gene>
<protein>
    <recommendedName>
        <fullName evidence="1">Anhydro-N-acetylmuramic acid kinase</fullName>
        <ecNumber evidence="1">2.7.1.170</ecNumber>
    </recommendedName>
    <alternativeName>
        <fullName evidence="1">AnhMurNAc kinase</fullName>
    </alternativeName>
</protein>
<accession>A0ABY1ZJK1</accession>
<dbReference type="Pfam" id="PF03702">
    <property type="entry name" value="AnmK"/>
    <property type="match status" value="1"/>
</dbReference>
<keyword evidence="3" id="KW-1185">Reference proteome</keyword>
<sequence length="367" mass="39543">MTEPAYIGLMSGTSMDGIDAVLASFPGNCVEIHGTFSLPYSDTLRQRLTRACQNQSTPDEVGELDHELGVLFGDAAKGVIEATDLPRSVIAAIGSHGQTIRHQPSGKMPFTMQIGDPNLIAEATGITTVADFRRRDLAAGGQGAPLVPAFHRAFFGDDRANRCIVNIGGIANITWLPHAQPDQALGFDTGPGNALIDAWCLKQTGRPYDDNGHWASTGEINQALLSDMLSDAYFQRPAPKSTGKERFNLSWIETVIARHTGVPANDVQCTLVELTVRSLAMQLPQTRDVTFYVCGGGARNRFLMDRLRTALPEAAVETTAELGVDPQWVEGVAFAWLAKRTLEQQSGNLPAVTGARGKRILGAIYQA</sequence>
<dbReference type="PANTHER" id="PTHR30605:SF0">
    <property type="entry name" value="ANHYDRO-N-ACETYLMURAMIC ACID KINASE"/>
    <property type="match status" value="1"/>
</dbReference>
<name>A0ABY1ZJK1_9GAMM</name>
<evidence type="ECO:0000313" key="3">
    <source>
        <dbReference type="Proteomes" id="UP000313645"/>
    </source>
</evidence>
<comment type="pathway">
    <text evidence="1">Cell wall biogenesis; peptidoglycan recycling.</text>
</comment>
<dbReference type="EC" id="2.7.1.170" evidence="1"/>
<keyword evidence="1 2" id="KW-0808">Transferase</keyword>
<evidence type="ECO:0000256" key="1">
    <source>
        <dbReference type="HAMAP-Rule" id="MF_01270"/>
    </source>
</evidence>
<dbReference type="InterPro" id="IPR005338">
    <property type="entry name" value="Anhydro_N_Ac-Mur_kinase"/>
</dbReference>
<dbReference type="NCBIfam" id="NF007139">
    <property type="entry name" value="PRK09585.1-3"/>
    <property type="match status" value="1"/>
</dbReference>
<comment type="caution">
    <text evidence="2">The sequence shown here is derived from an EMBL/GenBank/DDBJ whole genome shotgun (WGS) entry which is preliminary data.</text>
</comment>
<keyword evidence="1 2" id="KW-0418">Kinase</keyword>
<dbReference type="SUPFAM" id="SSF53067">
    <property type="entry name" value="Actin-like ATPase domain"/>
    <property type="match status" value="1"/>
</dbReference>
<keyword evidence="1" id="KW-0547">Nucleotide-binding</keyword>
<dbReference type="Proteomes" id="UP000313645">
    <property type="component" value="Unassembled WGS sequence"/>
</dbReference>
<proteinExistence type="inferred from homology"/>
<organism evidence="2 3">
    <name type="scientific">Marinobacter halodurans</name>
    <dbReference type="NCBI Taxonomy" id="2528979"/>
    <lineage>
        <taxon>Bacteria</taxon>
        <taxon>Pseudomonadati</taxon>
        <taxon>Pseudomonadota</taxon>
        <taxon>Gammaproteobacteria</taxon>
        <taxon>Pseudomonadales</taxon>
        <taxon>Marinobacteraceae</taxon>
        <taxon>Marinobacter</taxon>
    </lineage>
</organism>
<keyword evidence="1" id="KW-0067">ATP-binding</keyword>
<dbReference type="HAMAP" id="MF_01270">
    <property type="entry name" value="AnhMurNAc_kinase"/>
    <property type="match status" value="1"/>
</dbReference>
<dbReference type="NCBIfam" id="NF007148">
    <property type="entry name" value="PRK09585.3-2"/>
    <property type="match status" value="1"/>
</dbReference>
<dbReference type="Gene3D" id="3.30.420.40">
    <property type="match status" value="2"/>
</dbReference>
<comment type="catalytic activity">
    <reaction evidence="1">
        <text>1,6-anhydro-N-acetyl-beta-muramate + ATP + H2O = N-acetyl-D-muramate 6-phosphate + ADP + H(+)</text>
        <dbReference type="Rhea" id="RHEA:24952"/>
        <dbReference type="ChEBI" id="CHEBI:15377"/>
        <dbReference type="ChEBI" id="CHEBI:15378"/>
        <dbReference type="ChEBI" id="CHEBI:30616"/>
        <dbReference type="ChEBI" id="CHEBI:58690"/>
        <dbReference type="ChEBI" id="CHEBI:58722"/>
        <dbReference type="ChEBI" id="CHEBI:456216"/>
        <dbReference type="EC" id="2.7.1.170"/>
    </reaction>
</comment>
<keyword evidence="1" id="KW-0119">Carbohydrate metabolism</keyword>
<comment type="pathway">
    <text evidence="1">Amino-sugar metabolism; 1,6-anhydro-N-acetylmuramate degradation.</text>
</comment>